<dbReference type="Proteomes" id="UP001227543">
    <property type="component" value="Unassembled WGS sequence"/>
</dbReference>
<dbReference type="GeneID" id="85402298"/>
<reference evidence="1 2" key="1">
    <citation type="submission" date="2016-10" db="EMBL/GenBank/DDBJ databases">
        <title>The genome sequence of Colletotrichum fioriniae PJ7.</title>
        <authorList>
            <person name="Baroncelli R."/>
        </authorList>
    </citation>
    <scope>NUCLEOTIDE SEQUENCE [LARGE SCALE GENOMIC DNA]</scope>
    <source>
        <strain evidence="1 2">Tom-12</strain>
    </source>
</reference>
<dbReference type="RefSeq" id="XP_060387594.1">
    <property type="nucleotide sequence ID" value="XM_060518060.1"/>
</dbReference>
<dbReference type="EMBL" id="MLFU01000004">
    <property type="protein sequence ID" value="KAK1509897.1"/>
    <property type="molecule type" value="Genomic_DNA"/>
</dbReference>
<protein>
    <submittedName>
        <fullName evidence="1">Uncharacterized protein</fullName>
    </submittedName>
</protein>
<evidence type="ECO:0000313" key="1">
    <source>
        <dbReference type="EMBL" id="KAK1509897.1"/>
    </source>
</evidence>
<proteinExistence type="predicted"/>
<name>A0ABQ9RQ92_9PEZI</name>
<gene>
    <name evidence="1" type="ORF">CTAM01_02020</name>
</gene>
<sequence>ITSISILSDHFLPPLHIGRAAHLIAITHIVCCQLLFEIATDTSIAITSCAGPESDHGAIPVRIGGTLRLTCLLSNERGLLVSHLAPGSKWDSLLEQNEPDDRNAAIVCQIVAAPCNLLLGRSSVGVRRSRA</sequence>
<comment type="caution">
    <text evidence="1">The sequence shown here is derived from an EMBL/GenBank/DDBJ whole genome shotgun (WGS) entry which is preliminary data.</text>
</comment>
<organism evidence="1 2">
    <name type="scientific">Colletotrichum tamarilloi</name>
    <dbReference type="NCBI Taxonomy" id="1209934"/>
    <lineage>
        <taxon>Eukaryota</taxon>
        <taxon>Fungi</taxon>
        <taxon>Dikarya</taxon>
        <taxon>Ascomycota</taxon>
        <taxon>Pezizomycotina</taxon>
        <taxon>Sordariomycetes</taxon>
        <taxon>Hypocreomycetidae</taxon>
        <taxon>Glomerellales</taxon>
        <taxon>Glomerellaceae</taxon>
        <taxon>Colletotrichum</taxon>
        <taxon>Colletotrichum acutatum species complex</taxon>
    </lineage>
</organism>
<evidence type="ECO:0000313" key="2">
    <source>
        <dbReference type="Proteomes" id="UP001227543"/>
    </source>
</evidence>
<keyword evidence="2" id="KW-1185">Reference proteome</keyword>
<feature type="non-terminal residue" evidence="1">
    <location>
        <position position="1"/>
    </location>
</feature>
<accession>A0ABQ9RQ92</accession>